<dbReference type="Gene3D" id="3.10.450.490">
    <property type="match status" value="1"/>
</dbReference>
<dbReference type="GO" id="GO:0006508">
    <property type="term" value="P:proteolysis"/>
    <property type="evidence" value="ECO:0007669"/>
    <property type="project" value="UniProtKB-KW"/>
</dbReference>
<evidence type="ECO:0000256" key="7">
    <source>
        <dbReference type="ARBA" id="ARBA00023049"/>
    </source>
</evidence>
<dbReference type="GO" id="GO:0005576">
    <property type="term" value="C:extracellular region"/>
    <property type="evidence" value="ECO:0007669"/>
    <property type="project" value="UniProtKB-SubCell"/>
</dbReference>
<name>A0A7T1T4X6_9ACTN</name>
<dbReference type="InterPro" id="IPR011096">
    <property type="entry name" value="FTP_domain"/>
</dbReference>
<feature type="active site" description="Proton donor" evidence="8">
    <location>
        <position position="440"/>
    </location>
</feature>
<dbReference type="Proteomes" id="UP000595046">
    <property type="component" value="Chromosome"/>
</dbReference>
<dbReference type="Gene3D" id="1.10.390.10">
    <property type="entry name" value="Neutral Protease Domain 2"/>
    <property type="match status" value="1"/>
</dbReference>
<keyword evidence="15" id="KW-1185">Reference proteome</keyword>
<evidence type="ECO:0000256" key="6">
    <source>
        <dbReference type="ARBA" id="ARBA00022833"/>
    </source>
</evidence>
<dbReference type="InterPro" id="IPR001570">
    <property type="entry name" value="Peptidase_M4_C_domain"/>
</dbReference>
<protein>
    <recommendedName>
        <fullName evidence="9">Neutral metalloproteinase</fullName>
        <ecNumber evidence="9">3.4.24.-</ecNumber>
    </recommendedName>
</protein>
<keyword evidence="2 9" id="KW-0645">Protease</keyword>
<keyword evidence="3" id="KW-0479">Metal-binding</keyword>
<evidence type="ECO:0000256" key="9">
    <source>
        <dbReference type="RuleBase" id="RU366073"/>
    </source>
</evidence>
<dbReference type="PRINTS" id="PR00730">
    <property type="entry name" value="THERMOLYSIN"/>
</dbReference>
<organism evidence="14 15">
    <name type="scientific">Streptomyces bathyalis</name>
    <dbReference type="NCBI Taxonomy" id="2710756"/>
    <lineage>
        <taxon>Bacteria</taxon>
        <taxon>Bacillati</taxon>
        <taxon>Actinomycetota</taxon>
        <taxon>Actinomycetes</taxon>
        <taxon>Kitasatosporales</taxon>
        <taxon>Streptomycetaceae</taxon>
        <taxon>Streptomyces</taxon>
    </lineage>
</organism>
<evidence type="ECO:0000256" key="2">
    <source>
        <dbReference type="ARBA" id="ARBA00022670"/>
    </source>
</evidence>
<keyword evidence="9" id="KW-0964">Secreted</keyword>
<evidence type="ECO:0000313" key="15">
    <source>
        <dbReference type="Proteomes" id="UP000595046"/>
    </source>
</evidence>
<evidence type="ECO:0000256" key="8">
    <source>
        <dbReference type="PIRSR" id="PIRSR623612-1"/>
    </source>
</evidence>
<feature type="domain" description="Peptidase M4 C-terminal" evidence="12">
    <location>
        <begin position="362"/>
        <end position="537"/>
    </location>
</feature>
<dbReference type="Pfam" id="PF07504">
    <property type="entry name" value="FTP"/>
    <property type="match status" value="1"/>
</dbReference>
<dbReference type="PANTHER" id="PTHR33794">
    <property type="entry name" value="BACILLOLYSIN"/>
    <property type="match status" value="1"/>
</dbReference>
<accession>A0A7T1T4X6</accession>
<dbReference type="InterPro" id="IPR013856">
    <property type="entry name" value="Peptidase_M4_domain"/>
</dbReference>
<comment type="cofactor">
    <cofactor evidence="9">
        <name>Zn(2+)</name>
        <dbReference type="ChEBI" id="CHEBI:29105"/>
    </cofactor>
</comment>
<dbReference type="KEGG" id="sbat:G4Z16_08725"/>
<evidence type="ECO:0000256" key="10">
    <source>
        <dbReference type="SAM" id="MobiDB-lite"/>
    </source>
</evidence>
<dbReference type="InterPro" id="IPR023612">
    <property type="entry name" value="Peptidase_M4"/>
</dbReference>
<evidence type="ECO:0000259" key="11">
    <source>
        <dbReference type="Pfam" id="PF01447"/>
    </source>
</evidence>
<reference evidence="15" key="1">
    <citation type="submission" date="2020-02" db="EMBL/GenBank/DDBJ databases">
        <title>Streptomyces sp. ASO4wet.</title>
        <authorList>
            <person name="Risdian C."/>
            <person name="Landwehr W."/>
            <person name="Schupp P."/>
            <person name="Wink J."/>
        </authorList>
    </citation>
    <scope>NUCLEOTIDE SEQUENCE [LARGE SCALE GENOMIC DNA]</scope>
    <source>
        <strain evidence="15">ASO4wet</strain>
    </source>
</reference>
<dbReference type="SUPFAM" id="SSF55486">
    <property type="entry name" value="Metalloproteases ('zincins'), catalytic domain"/>
    <property type="match status" value="1"/>
</dbReference>
<evidence type="ECO:0000259" key="13">
    <source>
        <dbReference type="Pfam" id="PF07504"/>
    </source>
</evidence>
<keyword evidence="4 9" id="KW-0732">Signal</keyword>
<gene>
    <name evidence="14" type="ORF">G4Z16_08725</name>
</gene>
<keyword evidence="5 9" id="KW-0378">Hydrolase</keyword>
<dbReference type="Pfam" id="PF02868">
    <property type="entry name" value="Peptidase_M4_C"/>
    <property type="match status" value="1"/>
</dbReference>
<feature type="signal peptide" evidence="9">
    <location>
        <begin position="1"/>
        <end position="31"/>
    </location>
</feature>
<keyword evidence="7 9" id="KW-0482">Metalloprotease</keyword>
<dbReference type="EMBL" id="CP048882">
    <property type="protein sequence ID" value="QPP06468.1"/>
    <property type="molecule type" value="Genomic_DNA"/>
</dbReference>
<comment type="function">
    <text evidence="9">Extracellular zinc metalloprotease.</text>
</comment>
<dbReference type="AlphaFoldDB" id="A0A7T1T4X6"/>
<feature type="compositionally biased region" description="Basic and acidic residues" evidence="10">
    <location>
        <begin position="255"/>
        <end position="274"/>
    </location>
</feature>
<evidence type="ECO:0000256" key="1">
    <source>
        <dbReference type="ARBA" id="ARBA00009388"/>
    </source>
</evidence>
<feature type="domain" description="FTP" evidence="13">
    <location>
        <begin position="81"/>
        <end position="127"/>
    </location>
</feature>
<comment type="subcellular location">
    <subcellularLocation>
        <location evidence="9">Secreted</location>
    </subcellularLocation>
</comment>
<dbReference type="InterPro" id="IPR050728">
    <property type="entry name" value="Zinc_Metalloprotease_M4"/>
</dbReference>
<comment type="similarity">
    <text evidence="1 9">Belongs to the peptidase M4 family.</text>
</comment>
<feature type="domain" description="Peptidase M4" evidence="11">
    <location>
        <begin position="213"/>
        <end position="359"/>
    </location>
</feature>
<evidence type="ECO:0000256" key="3">
    <source>
        <dbReference type="ARBA" id="ARBA00022723"/>
    </source>
</evidence>
<evidence type="ECO:0000313" key="14">
    <source>
        <dbReference type="EMBL" id="QPP06468.1"/>
    </source>
</evidence>
<dbReference type="Pfam" id="PF01447">
    <property type="entry name" value="Peptidase_M4"/>
    <property type="match status" value="1"/>
</dbReference>
<evidence type="ECO:0000259" key="12">
    <source>
        <dbReference type="Pfam" id="PF02868"/>
    </source>
</evidence>
<keyword evidence="6 9" id="KW-0862">Zinc</keyword>
<evidence type="ECO:0000256" key="4">
    <source>
        <dbReference type="ARBA" id="ARBA00022729"/>
    </source>
</evidence>
<sequence length="538" mass="56298">MRTLSKKQRISALAASAALIVAGITAGTATAGPADDASAMKMGAKAASLTAVQKTQLIKKADSTAAKAADAKALGLGSGEKLQVKDVIKNRDGATHVRYERTLDGMPVLGGDLVVHKSKSGKQTGVTKGTKADISAVSTKGISAAEKPATPKAEGSKAPRKVVYAMHGKPVVAWETVKGGTQKSGAPSQLHVITDAKSGKKLSEYQAIQEADGTGASMYSGEVKLTTGGSDGKFTLSDESRGGSKTTNLENGESGDGKDFTDEDNKWGTGKPEDAQTAAVDAHYGAMQTWDFYKDVFKREGIAGDGKGAPSRVHYGDNYVNAFWDDSCFCMTYGDGEGNKAPLTSLDVAAHEMSHGVTSTTAGLEYAGESGGLNEATSDIFAAATEFHAPENKEDVADFLVGEEIDINGDGTPLRYMDKPSKDGNSLDEWSDKAGDVDVHYSSGIANHWFFLMSMGSGKSEKNGVEYDSPTSDGSKVEGIGITKAQEIWFKALTENMTANTDYKAAREATVKASNDLFGADSAETKAVEAAWTAVAVK</sequence>
<evidence type="ECO:0000256" key="5">
    <source>
        <dbReference type="ARBA" id="ARBA00022801"/>
    </source>
</evidence>
<dbReference type="EC" id="3.4.24.-" evidence="9"/>
<dbReference type="InterPro" id="IPR027268">
    <property type="entry name" value="Peptidase_M4/M1_CTD_sf"/>
</dbReference>
<dbReference type="GO" id="GO:0004222">
    <property type="term" value="F:metalloendopeptidase activity"/>
    <property type="evidence" value="ECO:0007669"/>
    <property type="project" value="UniProtKB-UniRule"/>
</dbReference>
<feature type="chain" id="PRO_5033106709" description="Neutral metalloproteinase" evidence="9">
    <location>
        <begin position="32"/>
        <end position="538"/>
    </location>
</feature>
<dbReference type="GO" id="GO:0046872">
    <property type="term" value="F:metal ion binding"/>
    <property type="evidence" value="ECO:0007669"/>
    <property type="project" value="UniProtKB-UniRule"/>
</dbReference>
<dbReference type="PANTHER" id="PTHR33794:SF1">
    <property type="entry name" value="BACILLOLYSIN"/>
    <property type="match status" value="1"/>
</dbReference>
<proteinExistence type="inferred from homology"/>
<feature type="active site" evidence="8">
    <location>
        <position position="352"/>
    </location>
</feature>
<dbReference type="Gene3D" id="3.10.170.10">
    <property type="match status" value="1"/>
</dbReference>
<dbReference type="RefSeq" id="WP_197350283.1">
    <property type="nucleotide sequence ID" value="NZ_CP048882.1"/>
</dbReference>
<feature type="region of interest" description="Disordered" evidence="10">
    <location>
        <begin position="229"/>
        <end position="274"/>
    </location>
</feature>
<dbReference type="CDD" id="cd09597">
    <property type="entry name" value="M4_TLP"/>
    <property type="match status" value="1"/>
</dbReference>